<dbReference type="Proteomes" id="UP001195422">
    <property type="component" value="Unassembled WGS sequence"/>
</dbReference>
<comment type="caution">
    <text evidence="2">The sequence shown here is derived from an EMBL/GenBank/DDBJ whole genome shotgun (WGS) entry which is preliminary data.</text>
</comment>
<gene>
    <name evidence="2" type="ORF">JOF39_001955</name>
</gene>
<protein>
    <recommendedName>
        <fullName evidence="4">DUF222 domain-containing protein</fullName>
    </recommendedName>
</protein>
<evidence type="ECO:0000313" key="3">
    <source>
        <dbReference type="Proteomes" id="UP001195422"/>
    </source>
</evidence>
<evidence type="ECO:0000256" key="1">
    <source>
        <dbReference type="SAM" id="MobiDB-lite"/>
    </source>
</evidence>
<feature type="compositionally biased region" description="Polar residues" evidence="1">
    <location>
        <begin position="212"/>
        <end position="224"/>
    </location>
</feature>
<dbReference type="EMBL" id="JAGIOJ010000001">
    <property type="protein sequence ID" value="MBP2398874.1"/>
    <property type="molecule type" value="Genomic_DNA"/>
</dbReference>
<reference evidence="2 3" key="1">
    <citation type="submission" date="2021-03" db="EMBL/GenBank/DDBJ databases">
        <title>Sequencing the genomes of 1000 actinobacteria strains.</title>
        <authorList>
            <person name="Klenk H.-P."/>
        </authorList>
    </citation>
    <scope>NUCLEOTIDE SEQUENCE [LARGE SCALE GENOMIC DNA]</scope>
    <source>
        <strain evidence="2 3">DSM 20168</strain>
    </source>
</reference>
<dbReference type="RefSeq" id="WP_188947640.1">
    <property type="nucleotide sequence ID" value="NZ_BMPH01000003.1"/>
</dbReference>
<evidence type="ECO:0008006" key="4">
    <source>
        <dbReference type="Google" id="ProtNLM"/>
    </source>
</evidence>
<proteinExistence type="predicted"/>
<organism evidence="2 3">
    <name type="scientific">Glutamicibacter protophormiae</name>
    <name type="common">Brevibacterium protophormiae</name>
    <dbReference type="NCBI Taxonomy" id="37930"/>
    <lineage>
        <taxon>Bacteria</taxon>
        <taxon>Bacillati</taxon>
        <taxon>Actinomycetota</taxon>
        <taxon>Actinomycetes</taxon>
        <taxon>Micrococcales</taxon>
        <taxon>Micrococcaceae</taxon>
        <taxon>Glutamicibacter</taxon>
    </lineage>
</organism>
<name>A0ABS4XQT4_GLUPR</name>
<evidence type="ECO:0000313" key="2">
    <source>
        <dbReference type="EMBL" id="MBP2398874.1"/>
    </source>
</evidence>
<keyword evidence="3" id="KW-1185">Reference proteome</keyword>
<feature type="region of interest" description="Disordered" evidence="1">
    <location>
        <begin position="204"/>
        <end position="249"/>
    </location>
</feature>
<accession>A0ABS4XQT4</accession>
<sequence>MSVDEAKSNLQAQLDSQALAAQVTVSRDELEKLLDWADSASRTIGEFVAWANSCPANEEPPAVAPAEGGSGVGTLWIPESATLDDLVSALGPGEFPTIDQDMSEVVKSFEDGSLYPLDVDRVVQEGCRVVERDLASPRDEVRDSRAVILCRNEDEAESGVLVKKFAHCNVKGSKDQVRVCFSSDDVGSVEIHFGHQISLSVVGAPDGAGVGTSESTERGQTPTLSEKEMPSAVAPAEGDETKNQSARKV</sequence>